<protein>
    <recommendedName>
        <fullName evidence="2">3-hydroxyisobutyryl-CoA hydrolase</fullName>
        <ecNumber evidence="2">3.1.2.4</ecNumber>
    </recommendedName>
</protein>
<feature type="domain" description="Enoyl-CoA hydratase/isomerase" evidence="4">
    <location>
        <begin position="16"/>
        <end position="348"/>
    </location>
</feature>
<dbReference type="Proteomes" id="UP000294575">
    <property type="component" value="Unassembled WGS sequence"/>
</dbReference>
<dbReference type="PANTHER" id="PTHR43176">
    <property type="entry name" value="3-HYDROXYISOBUTYRYL-COA HYDROLASE-RELATED"/>
    <property type="match status" value="1"/>
</dbReference>
<dbReference type="RefSeq" id="WP_240622455.1">
    <property type="nucleotide sequence ID" value="NZ_LNJZ01000003.1"/>
</dbReference>
<keyword evidence="3" id="KW-0378">Hydrolase</keyword>
<dbReference type="EC" id="3.1.2.4" evidence="2"/>
<dbReference type="InterPro" id="IPR032259">
    <property type="entry name" value="HIBYL-CoA-H"/>
</dbReference>
<evidence type="ECO:0000313" key="6">
    <source>
        <dbReference type="Proteomes" id="UP000294575"/>
    </source>
</evidence>
<evidence type="ECO:0000256" key="1">
    <source>
        <dbReference type="ARBA" id="ARBA00001709"/>
    </source>
</evidence>
<dbReference type="GO" id="GO:0003860">
    <property type="term" value="F:3-hydroxyisobutyryl-CoA hydrolase activity"/>
    <property type="evidence" value="ECO:0007669"/>
    <property type="project" value="UniProtKB-EC"/>
</dbReference>
<keyword evidence="6" id="KW-1185">Reference proteome</keyword>
<dbReference type="EMBL" id="SNYK01000006">
    <property type="protein sequence ID" value="TDQ37868.1"/>
    <property type="molecule type" value="Genomic_DNA"/>
</dbReference>
<dbReference type="PANTHER" id="PTHR43176:SF3">
    <property type="entry name" value="3-HYDROXYISOBUTYRYL-COA HYDROLASE, MITOCHONDRIAL"/>
    <property type="match status" value="1"/>
</dbReference>
<comment type="caution">
    <text evidence="5">The sequence shown here is derived from an EMBL/GenBank/DDBJ whole genome shotgun (WGS) entry which is preliminary data.</text>
</comment>
<evidence type="ECO:0000256" key="2">
    <source>
        <dbReference type="ARBA" id="ARBA00011915"/>
    </source>
</evidence>
<dbReference type="Gene3D" id="3.90.226.10">
    <property type="entry name" value="2-enoyl-CoA Hydratase, Chain A, domain 1"/>
    <property type="match status" value="1"/>
</dbReference>
<proteinExistence type="predicted"/>
<evidence type="ECO:0000256" key="3">
    <source>
        <dbReference type="ARBA" id="ARBA00022801"/>
    </source>
</evidence>
<dbReference type="Pfam" id="PF16113">
    <property type="entry name" value="ECH_2"/>
    <property type="match status" value="1"/>
</dbReference>
<accession>A0A4R6TVN5</accession>
<organism evidence="5 6">
    <name type="scientific">Thiopseudomonas denitrificans</name>
    <dbReference type="NCBI Taxonomy" id="1501432"/>
    <lineage>
        <taxon>Bacteria</taxon>
        <taxon>Pseudomonadati</taxon>
        <taxon>Pseudomonadota</taxon>
        <taxon>Gammaproteobacteria</taxon>
        <taxon>Pseudomonadales</taxon>
        <taxon>Pseudomonadaceae</taxon>
        <taxon>Thiopseudomonas</taxon>
    </lineage>
</organism>
<comment type="catalytic activity">
    <reaction evidence="1">
        <text>3-hydroxy-2-methylpropanoyl-CoA + H2O = 3-hydroxy-2-methylpropanoate + CoA + H(+)</text>
        <dbReference type="Rhea" id="RHEA:20888"/>
        <dbReference type="ChEBI" id="CHEBI:11805"/>
        <dbReference type="ChEBI" id="CHEBI:15377"/>
        <dbReference type="ChEBI" id="CHEBI:15378"/>
        <dbReference type="ChEBI" id="CHEBI:57287"/>
        <dbReference type="ChEBI" id="CHEBI:57340"/>
        <dbReference type="EC" id="3.1.2.4"/>
    </reaction>
</comment>
<evidence type="ECO:0000259" key="4">
    <source>
        <dbReference type="Pfam" id="PF16113"/>
    </source>
</evidence>
<sequence length="359" mass="39183">MTDIQPLILAEVRNRVGHLTINRPSAYNAINLEAVRQIQSCLEQWATDDNVVAVVLRGSGDKAFCAGGDIRELYDNHQQGSPLNEAFFHEEYRLDQHIHDYPKPLLALAEGLVLGGGMGLFQGAAFRVVTGHARLGMPEVSIGYFPDVGGSYFLSRLAGELGTYLGVTGNMVGAADALYTGLADWLIADEQVAELDRCLDQMDWQLAPQQSIRSLLATLASPVGKQGELEPLRGAIDRHFAFDRVPDILQSLAGEQDPSLTGWAQATIDTLRSRSPLAMAATLQLLRHGRGLSLQQCFAMELQLVARWFQQGDFIEGVRALIVDKDKNPRWKYGSIEEVPQTEVDALFAGISLAGAQGA</sequence>
<name>A0A4R6TVN5_9GAMM</name>
<dbReference type="AlphaFoldDB" id="A0A4R6TVN5"/>
<dbReference type="InterPro" id="IPR029045">
    <property type="entry name" value="ClpP/crotonase-like_dom_sf"/>
</dbReference>
<dbReference type="NCBIfam" id="NF004127">
    <property type="entry name" value="PRK05617.1"/>
    <property type="match status" value="1"/>
</dbReference>
<dbReference type="GO" id="GO:0006574">
    <property type="term" value="P:L-valine catabolic process"/>
    <property type="evidence" value="ECO:0007669"/>
    <property type="project" value="TreeGrafter"/>
</dbReference>
<dbReference type="SUPFAM" id="SSF52096">
    <property type="entry name" value="ClpP/crotonase"/>
    <property type="match status" value="1"/>
</dbReference>
<reference evidence="5 6" key="1">
    <citation type="submission" date="2019-03" db="EMBL/GenBank/DDBJ databases">
        <title>Genomic Encyclopedia of Type Strains, Phase IV (KMG-IV): sequencing the most valuable type-strain genomes for metagenomic binning, comparative biology and taxonomic classification.</title>
        <authorList>
            <person name="Goeker M."/>
        </authorList>
    </citation>
    <scope>NUCLEOTIDE SEQUENCE [LARGE SCALE GENOMIC DNA]</scope>
    <source>
        <strain evidence="5 6">DSM 28679</strain>
    </source>
</reference>
<gene>
    <name evidence="5" type="ORF">DFQ45_10695</name>
</gene>
<dbReference type="InterPro" id="IPR045004">
    <property type="entry name" value="ECH_dom"/>
</dbReference>
<dbReference type="CDD" id="cd06558">
    <property type="entry name" value="crotonase-like"/>
    <property type="match status" value="1"/>
</dbReference>
<evidence type="ECO:0000313" key="5">
    <source>
        <dbReference type="EMBL" id="TDQ37868.1"/>
    </source>
</evidence>